<name>A0A915CQE3_9BILA</name>
<dbReference type="AlphaFoldDB" id="A0A915CQE3"/>
<dbReference type="Proteomes" id="UP000887574">
    <property type="component" value="Unplaced"/>
</dbReference>
<reference evidence="2" key="1">
    <citation type="submission" date="2022-11" db="UniProtKB">
        <authorList>
            <consortium name="WormBaseParasite"/>
        </authorList>
    </citation>
    <scope>IDENTIFICATION</scope>
</reference>
<protein>
    <submittedName>
        <fullName evidence="2">Uncharacterized protein</fullName>
    </submittedName>
</protein>
<evidence type="ECO:0000313" key="2">
    <source>
        <dbReference type="WBParaSite" id="jg11530"/>
    </source>
</evidence>
<organism evidence="1 2">
    <name type="scientific">Ditylenchus dipsaci</name>
    <dbReference type="NCBI Taxonomy" id="166011"/>
    <lineage>
        <taxon>Eukaryota</taxon>
        <taxon>Metazoa</taxon>
        <taxon>Ecdysozoa</taxon>
        <taxon>Nematoda</taxon>
        <taxon>Chromadorea</taxon>
        <taxon>Rhabditida</taxon>
        <taxon>Tylenchina</taxon>
        <taxon>Tylenchomorpha</taxon>
        <taxon>Sphaerularioidea</taxon>
        <taxon>Anguinidae</taxon>
        <taxon>Anguininae</taxon>
        <taxon>Ditylenchus</taxon>
    </lineage>
</organism>
<dbReference type="WBParaSite" id="jg11530">
    <property type="protein sequence ID" value="jg11530"/>
    <property type="gene ID" value="jg11530"/>
</dbReference>
<accession>A0A915CQE3</accession>
<evidence type="ECO:0000313" key="1">
    <source>
        <dbReference type="Proteomes" id="UP000887574"/>
    </source>
</evidence>
<proteinExistence type="predicted"/>
<keyword evidence="1" id="KW-1185">Reference proteome</keyword>
<sequence>MLQVPARPRHFHYSGEQEAEMMEFARNWYRRHYYCGPRAWQHFRETNPWARFLTADALRLKFGRLKRAAASQRQASAPTNRAMI</sequence>